<reference evidence="3 4" key="1">
    <citation type="journal article" date="2019" name="Int. J. Syst. Evol. Microbiol.">
        <title>The Global Catalogue of Microorganisms (GCM) 10K type strain sequencing project: providing services to taxonomists for standard genome sequencing and annotation.</title>
        <authorList>
            <consortium name="The Broad Institute Genomics Platform"/>
            <consortium name="The Broad Institute Genome Sequencing Center for Infectious Disease"/>
            <person name="Wu L."/>
            <person name="Ma J."/>
        </authorList>
    </citation>
    <scope>NUCLEOTIDE SEQUENCE [LARGE SCALE GENOMIC DNA]</scope>
    <source>
        <strain evidence="3 4">JCM 3325</strain>
    </source>
</reference>
<keyword evidence="4" id="KW-1185">Reference proteome</keyword>
<evidence type="ECO:0000256" key="1">
    <source>
        <dbReference type="SAM" id="MobiDB-lite"/>
    </source>
</evidence>
<proteinExistence type="predicted"/>
<organism evidence="3 4">
    <name type="scientific">Actinomadura vinacea</name>
    <dbReference type="NCBI Taxonomy" id="115336"/>
    <lineage>
        <taxon>Bacteria</taxon>
        <taxon>Bacillati</taxon>
        <taxon>Actinomycetota</taxon>
        <taxon>Actinomycetes</taxon>
        <taxon>Streptosporangiales</taxon>
        <taxon>Thermomonosporaceae</taxon>
        <taxon>Actinomadura</taxon>
    </lineage>
</organism>
<dbReference type="Proteomes" id="UP001501231">
    <property type="component" value="Unassembled WGS sequence"/>
</dbReference>
<accession>A0ABN3J401</accession>
<feature type="compositionally biased region" description="Basic and acidic residues" evidence="1">
    <location>
        <begin position="217"/>
        <end position="226"/>
    </location>
</feature>
<evidence type="ECO:0000313" key="3">
    <source>
        <dbReference type="EMBL" id="GAA2420477.1"/>
    </source>
</evidence>
<feature type="region of interest" description="Disordered" evidence="1">
    <location>
        <begin position="143"/>
        <end position="226"/>
    </location>
</feature>
<evidence type="ECO:0008006" key="5">
    <source>
        <dbReference type="Google" id="ProtNLM"/>
    </source>
</evidence>
<evidence type="ECO:0000256" key="2">
    <source>
        <dbReference type="SAM" id="Phobius"/>
    </source>
</evidence>
<feature type="transmembrane region" description="Helical" evidence="2">
    <location>
        <begin position="112"/>
        <end position="132"/>
    </location>
</feature>
<protein>
    <recommendedName>
        <fullName evidence="5">Translation initiation factor IF-2</fullName>
    </recommendedName>
</protein>
<sequence>MLSRMFPPHRSDASLARGADLNVPRNPRSKAGRTRPVHGEARRPAAPAAPAPLVPAWLPPEAPQPAAAVATDPPPAHGPDAPDSRTAVLPVADAAPVFVDASGRRARLVRRLGILAGGGLIAYLVMIGVNLATGADVPLTPWPAEAGATRGPAGGDGKPSTRAPGGPAPAASSTAAVGSGPGSASPSGTPDTGGATPSARPAPSRTRGKAPATPPGRLRDKPKQNG</sequence>
<keyword evidence="2" id="KW-1133">Transmembrane helix</keyword>
<feature type="compositionally biased region" description="Low complexity" evidence="1">
    <location>
        <begin position="160"/>
        <end position="194"/>
    </location>
</feature>
<keyword evidence="2" id="KW-0472">Membrane</keyword>
<feature type="compositionally biased region" description="Basic residues" evidence="1">
    <location>
        <begin position="27"/>
        <end position="36"/>
    </location>
</feature>
<name>A0ABN3J401_9ACTN</name>
<keyword evidence="2" id="KW-0812">Transmembrane</keyword>
<comment type="caution">
    <text evidence="3">The sequence shown here is derived from an EMBL/GenBank/DDBJ whole genome shotgun (WGS) entry which is preliminary data.</text>
</comment>
<feature type="region of interest" description="Disordered" evidence="1">
    <location>
        <begin position="1"/>
        <end position="86"/>
    </location>
</feature>
<feature type="compositionally biased region" description="Pro residues" evidence="1">
    <location>
        <begin position="47"/>
        <end position="63"/>
    </location>
</feature>
<gene>
    <name evidence="3" type="ORF">GCM10010191_34650</name>
</gene>
<dbReference type="EMBL" id="BAAARW010000012">
    <property type="protein sequence ID" value="GAA2420477.1"/>
    <property type="molecule type" value="Genomic_DNA"/>
</dbReference>
<evidence type="ECO:0000313" key="4">
    <source>
        <dbReference type="Proteomes" id="UP001501231"/>
    </source>
</evidence>